<dbReference type="Gene3D" id="1.10.8.640">
    <property type="entry name" value="Cytochrome C biogenesis protein"/>
    <property type="match status" value="1"/>
</dbReference>
<evidence type="ECO:0000313" key="11">
    <source>
        <dbReference type="EMBL" id="BBF93557.1"/>
    </source>
</evidence>
<dbReference type="InterPro" id="IPR005616">
    <property type="entry name" value="CcmH/CycL/Ccl2/NrfF_N"/>
</dbReference>
<dbReference type="PANTHER" id="PTHR47870">
    <property type="entry name" value="CYTOCHROME C-TYPE BIOGENESIS PROTEIN CCMH"/>
    <property type="match status" value="1"/>
</dbReference>
<dbReference type="FunFam" id="1.10.8.640:FF:000001">
    <property type="entry name" value="Cytochrome c-type biogenesis protein"/>
    <property type="match status" value="1"/>
</dbReference>
<dbReference type="GO" id="GO:0017004">
    <property type="term" value="P:cytochrome complex assembly"/>
    <property type="evidence" value="ECO:0007669"/>
    <property type="project" value="UniProtKB-KW"/>
</dbReference>
<dbReference type="GO" id="GO:0046872">
    <property type="term" value="F:metal ion binding"/>
    <property type="evidence" value="ECO:0007669"/>
    <property type="project" value="UniProtKB-KW"/>
</dbReference>
<keyword evidence="9" id="KW-1133">Transmembrane helix</keyword>
<dbReference type="AlphaFoldDB" id="A0A348G1X4"/>
<evidence type="ECO:0000256" key="4">
    <source>
        <dbReference type="ARBA" id="ARBA00022729"/>
    </source>
</evidence>
<evidence type="ECO:0000256" key="3">
    <source>
        <dbReference type="ARBA" id="ARBA00022723"/>
    </source>
</evidence>
<dbReference type="CDD" id="cd16378">
    <property type="entry name" value="CcmH_N"/>
    <property type="match status" value="1"/>
</dbReference>
<evidence type="ECO:0000259" key="10">
    <source>
        <dbReference type="Pfam" id="PF03918"/>
    </source>
</evidence>
<name>A0A348G1X4_9HYPH</name>
<comment type="similarity">
    <text evidence="1 9">Belongs to the CcmH/CycL/Ccl2/NrfF family.</text>
</comment>
<comment type="function">
    <text evidence="7">Required for the biogenesis of c-type cytochromes. Possible subunit of a heme lyase.</text>
</comment>
<dbReference type="InterPro" id="IPR038297">
    <property type="entry name" value="CcmH/CycL/NrfF/Ccl2_sf"/>
</dbReference>
<evidence type="ECO:0000256" key="5">
    <source>
        <dbReference type="ARBA" id="ARBA00022748"/>
    </source>
</evidence>
<dbReference type="GO" id="GO:0005886">
    <property type="term" value="C:plasma membrane"/>
    <property type="evidence" value="ECO:0007669"/>
    <property type="project" value="TreeGrafter"/>
</dbReference>
<keyword evidence="5" id="KW-0201">Cytochrome c-type biogenesis</keyword>
<evidence type="ECO:0000256" key="9">
    <source>
        <dbReference type="RuleBase" id="RU364112"/>
    </source>
</evidence>
<dbReference type="Proteomes" id="UP000266934">
    <property type="component" value="Chromosome"/>
</dbReference>
<accession>A0A348G1X4</accession>
<comment type="subcellular location">
    <subcellularLocation>
        <location evidence="8">Membrane</location>
        <topology evidence="8">Single-pass membrane protein</topology>
        <orientation evidence="8">Periplasmic side</orientation>
    </subcellularLocation>
</comment>
<evidence type="ECO:0000313" key="12">
    <source>
        <dbReference type="Proteomes" id="UP000266934"/>
    </source>
</evidence>
<organism evidence="11 12">
    <name type="scientific">Blastochloris tepida</name>
    <dbReference type="NCBI Taxonomy" id="2233851"/>
    <lineage>
        <taxon>Bacteria</taxon>
        <taxon>Pseudomonadati</taxon>
        <taxon>Pseudomonadota</taxon>
        <taxon>Alphaproteobacteria</taxon>
        <taxon>Hyphomicrobiales</taxon>
        <taxon>Blastochloridaceae</taxon>
        <taxon>Blastochloris</taxon>
    </lineage>
</organism>
<sequence length="168" mass="18258">MKVMVPAFNTVSRKHWLRGAIVALALAAPLPALAVQPSEMLPDPAQEARAREISKELRCMVCQNQSIDDSDAGLAKDLRILVRERIQAGDSDQQVLEFLTSRYGDFVLLRPPFDLATALLWLSPAAILLAGGIGIAFAARRRRATAAAKPAGLSAEEEKRVAELMRGE</sequence>
<dbReference type="PANTHER" id="PTHR47870:SF1">
    <property type="entry name" value="CYTOCHROME C-TYPE BIOGENESIS PROTEIN CCMH"/>
    <property type="match status" value="1"/>
</dbReference>
<dbReference type="InterPro" id="IPR051263">
    <property type="entry name" value="C-type_cytochrome_biogenesis"/>
</dbReference>
<feature type="signal peptide" evidence="9">
    <location>
        <begin position="1"/>
        <end position="34"/>
    </location>
</feature>
<feature type="domain" description="CcmH/CycL/Ccl2/NrfF N-terminal" evidence="10">
    <location>
        <begin position="23"/>
        <end position="165"/>
    </location>
</feature>
<keyword evidence="4 9" id="KW-0732">Signal</keyword>
<dbReference type="EMBL" id="AP018907">
    <property type="protein sequence ID" value="BBF93557.1"/>
    <property type="molecule type" value="Genomic_DNA"/>
</dbReference>
<evidence type="ECO:0000256" key="1">
    <source>
        <dbReference type="ARBA" id="ARBA00010342"/>
    </source>
</evidence>
<keyword evidence="2 9" id="KW-0349">Heme</keyword>
<keyword evidence="6 9" id="KW-0408">Iron</keyword>
<dbReference type="Pfam" id="PF03918">
    <property type="entry name" value="CcmH"/>
    <property type="match status" value="1"/>
</dbReference>
<keyword evidence="9" id="KW-0812">Transmembrane</keyword>
<evidence type="ECO:0000256" key="8">
    <source>
        <dbReference type="ARBA" id="ARBA00060491"/>
    </source>
</evidence>
<evidence type="ECO:0000256" key="2">
    <source>
        <dbReference type="ARBA" id="ARBA00022617"/>
    </source>
</evidence>
<gene>
    <name evidence="11" type="primary">ccmH</name>
    <name evidence="11" type="ORF">BLTE_22420</name>
</gene>
<evidence type="ECO:0000256" key="6">
    <source>
        <dbReference type="ARBA" id="ARBA00023004"/>
    </source>
</evidence>
<dbReference type="KEGG" id="blag:BLTE_22420"/>
<keyword evidence="12" id="KW-1185">Reference proteome</keyword>
<proteinExistence type="inferred from homology"/>
<feature type="chain" id="PRO_5016486635" description="Cytochrome c-type biogenesis protein" evidence="9">
    <location>
        <begin position="35"/>
        <end position="168"/>
    </location>
</feature>
<keyword evidence="9" id="KW-0472">Membrane</keyword>
<reference evidence="11 12" key="1">
    <citation type="submission" date="2018-08" db="EMBL/GenBank/DDBJ databases">
        <title>Complete genome sequencing of Blastochloris tepida GI.</title>
        <authorList>
            <person name="Tsukatani Y."/>
            <person name="Mori H."/>
        </authorList>
    </citation>
    <scope>NUCLEOTIDE SEQUENCE [LARGE SCALE GENOMIC DNA]</scope>
    <source>
        <strain evidence="11 12">GI</strain>
    </source>
</reference>
<evidence type="ECO:0000256" key="7">
    <source>
        <dbReference type="ARBA" id="ARBA00037230"/>
    </source>
</evidence>
<feature type="transmembrane region" description="Helical" evidence="9">
    <location>
        <begin position="118"/>
        <end position="139"/>
    </location>
</feature>
<protein>
    <recommendedName>
        <fullName evidence="9">Cytochrome c-type biogenesis protein</fullName>
    </recommendedName>
</protein>
<keyword evidence="3 9" id="KW-0479">Metal-binding</keyword>